<accession>A0A4Y2LJ01</accession>
<dbReference type="AlphaFoldDB" id="A0A4Y2LJ01"/>
<protein>
    <submittedName>
        <fullName evidence="1">Uncharacterized protein</fullName>
    </submittedName>
</protein>
<comment type="caution">
    <text evidence="1">The sequence shown here is derived from an EMBL/GenBank/DDBJ whole genome shotgun (WGS) entry which is preliminary data.</text>
</comment>
<organism evidence="1 2">
    <name type="scientific">Araneus ventricosus</name>
    <name type="common">Orbweaver spider</name>
    <name type="synonym">Epeira ventricosa</name>
    <dbReference type="NCBI Taxonomy" id="182803"/>
    <lineage>
        <taxon>Eukaryota</taxon>
        <taxon>Metazoa</taxon>
        <taxon>Ecdysozoa</taxon>
        <taxon>Arthropoda</taxon>
        <taxon>Chelicerata</taxon>
        <taxon>Arachnida</taxon>
        <taxon>Araneae</taxon>
        <taxon>Araneomorphae</taxon>
        <taxon>Entelegynae</taxon>
        <taxon>Araneoidea</taxon>
        <taxon>Araneidae</taxon>
        <taxon>Araneus</taxon>
    </lineage>
</organism>
<keyword evidence="2" id="KW-1185">Reference proteome</keyword>
<name>A0A4Y2LJ01_ARAVE</name>
<dbReference type="Proteomes" id="UP000499080">
    <property type="component" value="Unassembled WGS sequence"/>
</dbReference>
<dbReference type="EMBL" id="BGPR01005943">
    <property type="protein sequence ID" value="GBN14741.1"/>
    <property type="molecule type" value="Genomic_DNA"/>
</dbReference>
<evidence type="ECO:0000313" key="2">
    <source>
        <dbReference type="Proteomes" id="UP000499080"/>
    </source>
</evidence>
<gene>
    <name evidence="1" type="ORF">AVEN_179852_1</name>
</gene>
<sequence length="98" mass="11813">MNALKVPVRLWEFRGDHHQDPSRCYLHDDDIFMFLYEFNTNLCCYYYFLSLRVVQMLNQLVFIRMWAGRAVICHCYQDAMYSDLVFVDDNARPTVQQS</sequence>
<proteinExistence type="predicted"/>
<reference evidence="1 2" key="1">
    <citation type="journal article" date="2019" name="Sci. Rep.">
        <title>Orb-weaving spider Araneus ventricosus genome elucidates the spidroin gene catalogue.</title>
        <authorList>
            <person name="Kono N."/>
            <person name="Nakamura H."/>
            <person name="Ohtoshi R."/>
            <person name="Moran D.A.P."/>
            <person name="Shinohara A."/>
            <person name="Yoshida Y."/>
            <person name="Fujiwara M."/>
            <person name="Mori M."/>
            <person name="Tomita M."/>
            <person name="Arakawa K."/>
        </authorList>
    </citation>
    <scope>NUCLEOTIDE SEQUENCE [LARGE SCALE GENOMIC DNA]</scope>
</reference>
<evidence type="ECO:0000313" key="1">
    <source>
        <dbReference type="EMBL" id="GBN14741.1"/>
    </source>
</evidence>